<sequence length="133" mass="14476">MLRVSLQATRACLKQSKSAQVQPLSTASAPEFAMRTSQAVNEFQAVQPSASKTNEFLSSSACKEASRQSKQIIWLAKHSLRVASATETSNAINGVRSMKDSTTQGFGIQSTSFTPRSLCAEPWDGPTIWAHLW</sequence>
<accession>A0A6A6A887</accession>
<dbReference type="GeneID" id="54411034"/>
<dbReference type="Proteomes" id="UP000799771">
    <property type="component" value="Unassembled WGS sequence"/>
</dbReference>
<proteinExistence type="predicted"/>
<protein>
    <submittedName>
        <fullName evidence="1">Uncharacterized protein</fullName>
    </submittedName>
</protein>
<organism evidence="1 2">
    <name type="scientific">Dothidotthia symphoricarpi CBS 119687</name>
    <dbReference type="NCBI Taxonomy" id="1392245"/>
    <lineage>
        <taxon>Eukaryota</taxon>
        <taxon>Fungi</taxon>
        <taxon>Dikarya</taxon>
        <taxon>Ascomycota</taxon>
        <taxon>Pezizomycotina</taxon>
        <taxon>Dothideomycetes</taxon>
        <taxon>Pleosporomycetidae</taxon>
        <taxon>Pleosporales</taxon>
        <taxon>Dothidotthiaceae</taxon>
        <taxon>Dothidotthia</taxon>
    </lineage>
</organism>
<evidence type="ECO:0000313" key="1">
    <source>
        <dbReference type="EMBL" id="KAF2128050.1"/>
    </source>
</evidence>
<evidence type="ECO:0000313" key="2">
    <source>
        <dbReference type="Proteomes" id="UP000799771"/>
    </source>
</evidence>
<name>A0A6A6A887_9PLEO</name>
<dbReference type="EMBL" id="ML977509">
    <property type="protein sequence ID" value="KAF2128050.1"/>
    <property type="molecule type" value="Genomic_DNA"/>
</dbReference>
<keyword evidence="2" id="KW-1185">Reference proteome</keyword>
<reference evidence="1" key="1">
    <citation type="journal article" date="2020" name="Stud. Mycol.">
        <title>101 Dothideomycetes genomes: a test case for predicting lifestyles and emergence of pathogens.</title>
        <authorList>
            <person name="Haridas S."/>
            <person name="Albert R."/>
            <person name="Binder M."/>
            <person name="Bloem J."/>
            <person name="Labutti K."/>
            <person name="Salamov A."/>
            <person name="Andreopoulos B."/>
            <person name="Baker S."/>
            <person name="Barry K."/>
            <person name="Bills G."/>
            <person name="Bluhm B."/>
            <person name="Cannon C."/>
            <person name="Castanera R."/>
            <person name="Culley D."/>
            <person name="Daum C."/>
            <person name="Ezra D."/>
            <person name="Gonzalez J."/>
            <person name="Henrissat B."/>
            <person name="Kuo A."/>
            <person name="Liang C."/>
            <person name="Lipzen A."/>
            <person name="Lutzoni F."/>
            <person name="Magnuson J."/>
            <person name="Mondo S."/>
            <person name="Nolan M."/>
            <person name="Ohm R."/>
            <person name="Pangilinan J."/>
            <person name="Park H.-J."/>
            <person name="Ramirez L."/>
            <person name="Alfaro M."/>
            <person name="Sun H."/>
            <person name="Tritt A."/>
            <person name="Yoshinaga Y."/>
            <person name="Zwiers L.-H."/>
            <person name="Turgeon B."/>
            <person name="Goodwin S."/>
            <person name="Spatafora J."/>
            <person name="Crous P."/>
            <person name="Grigoriev I."/>
        </authorList>
    </citation>
    <scope>NUCLEOTIDE SEQUENCE</scope>
    <source>
        <strain evidence="1">CBS 119687</strain>
    </source>
</reference>
<dbReference type="RefSeq" id="XP_033522439.1">
    <property type="nucleotide sequence ID" value="XM_033670602.1"/>
</dbReference>
<gene>
    <name evidence="1" type="ORF">P153DRAFT_387022</name>
</gene>
<dbReference type="AlphaFoldDB" id="A0A6A6A887"/>